<reference evidence="1 2" key="1">
    <citation type="submission" date="2016-02" db="EMBL/GenBank/DDBJ databases">
        <title>Band-tailed pigeon sequencing and assembly.</title>
        <authorList>
            <person name="Soares A.E."/>
            <person name="Novak B.J."/>
            <person name="Rice E.S."/>
            <person name="O'Connell B."/>
            <person name="Chang D."/>
            <person name="Weber S."/>
            <person name="Shapiro B."/>
        </authorList>
    </citation>
    <scope>NUCLEOTIDE SEQUENCE [LARGE SCALE GENOMIC DNA]</scope>
    <source>
        <strain evidence="1">BTP2013</strain>
        <tissue evidence="1">Blood</tissue>
    </source>
</reference>
<dbReference type="AlphaFoldDB" id="A0A1V4K3L8"/>
<gene>
    <name evidence="1" type="ORF">AV530_004939</name>
</gene>
<proteinExistence type="predicted"/>
<dbReference type="Proteomes" id="UP000190648">
    <property type="component" value="Unassembled WGS sequence"/>
</dbReference>
<protein>
    <submittedName>
        <fullName evidence="1">Uncharacterized protein</fullName>
    </submittedName>
</protein>
<organism evidence="1 2">
    <name type="scientific">Patagioenas fasciata monilis</name>
    <dbReference type="NCBI Taxonomy" id="372326"/>
    <lineage>
        <taxon>Eukaryota</taxon>
        <taxon>Metazoa</taxon>
        <taxon>Chordata</taxon>
        <taxon>Craniata</taxon>
        <taxon>Vertebrata</taxon>
        <taxon>Euteleostomi</taxon>
        <taxon>Archelosauria</taxon>
        <taxon>Archosauria</taxon>
        <taxon>Dinosauria</taxon>
        <taxon>Saurischia</taxon>
        <taxon>Theropoda</taxon>
        <taxon>Coelurosauria</taxon>
        <taxon>Aves</taxon>
        <taxon>Neognathae</taxon>
        <taxon>Neoaves</taxon>
        <taxon>Columbimorphae</taxon>
        <taxon>Columbiformes</taxon>
        <taxon>Columbidae</taxon>
        <taxon>Patagioenas</taxon>
    </lineage>
</organism>
<keyword evidence="2" id="KW-1185">Reference proteome</keyword>
<accession>A0A1V4K3L8</accession>
<evidence type="ECO:0000313" key="2">
    <source>
        <dbReference type="Proteomes" id="UP000190648"/>
    </source>
</evidence>
<sequence length="86" mass="10062">MLPNRSKLGAIWQISIRVCQNVDLVCVPQEVFLVNEKPNLCSQWKTILHFEELFGCPHGGLKSAVRVLLKYSLTLHCWCHWEKYHQ</sequence>
<name>A0A1V4K3L8_PATFA</name>
<evidence type="ECO:0000313" key="1">
    <source>
        <dbReference type="EMBL" id="OPJ78981.1"/>
    </source>
</evidence>
<comment type="caution">
    <text evidence="1">The sequence shown here is derived from an EMBL/GenBank/DDBJ whole genome shotgun (WGS) entry which is preliminary data.</text>
</comment>
<dbReference type="EMBL" id="LSYS01004732">
    <property type="protein sequence ID" value="OPJ78981.1"/>
    <property type="molecule type" value="Genomic_DNA"/>
</dbReference>